<sequence length="403" mass="42721">MKNKNRNILLLIGIIFVAFNLRPSITSVGPVIRFIREDTGISNSLVGLLTTLPLVAFALLSPLAPKIAKKLGMERTVLVALFVLAIGIFIRSIDFLILLFVGTGLMGIGIAICNVLLPGIVKQNFPTKVGMMTGLYTVSLAICAGIAPGISVPLSQSLGMGWKASLGVWVFPVVVAIVIWIPQIIKKNSGRQKTRLTVTNGDSLWKSPLAWQVTLFMGLQSTVYFCFVAWLPEILSGHGISMTTAGWMVSLLQFSGLPVNILIPILADRLPNQRALAFWIGTVCCLGLLGILLGGNMIILTASIILIGASTGAALSLALTLIGLRSASSSQASDLSGMAQSIGYLLAALGPIVLGVLFDVLQSWTLPLVLLIVISIVMTMAGVGAGRNEFVLQKSESSNLPMT</sequence>
<dbReference type="Gene3D" id="1.20.1250.20">
    <property type="entry name" value="MFS general substrate transporter like domains"/>
    <property type="match status" value="1"/>
</dbReference>
<comment type="caution">
    <text evidence="8">The sequence shown here is derived from an EMBL/GenBank/DDBJ whole genome shotgun (WGS) entry which is preliminary data.</text>
</comment>
<dbReference type="InterPro" id="IPR036259">
    <property type="entry name" value="MFS_trans_sf"/>
</dbReference>
<dbReference type="CDD" id="cd17339">
    <property type="entry name" value="MFS_NIMT_CynX_like"/>
    <property type="match status" value="1"/>
</dbReference>
<dbReference type="InterPro" id="IPR011701">
    <property type="entry name" value="MFS"/>
</dbReference>
<dbReference type="PROSITE" id="PS50850">
    <property type="entry name" value="MFS"/>
    <property type="match status" value="1"/>
</dbReference>
<evidence type="ECO:0000256" key="3">
    <source>
        <dbReference type="ARBA" id="ARBA00022692"/>
    </source>
</evidence>
<feature type="transmembrane region" description="Helical" evidence="6">
    <location>
        <begin position="166"/>
        <end position="185"/>
    </location>
</feature>
<feature type="transmembrane region" description="Helical" evidence="6">
    <location>
        <begin position="99"/>
        <end position="121"/>
    </location>
</feature>
<dbReference type="PANTHER" id="PTHR23523">
    <property type="match status" value="1"/>
</dbReference>
<keyword evidence="9" id="KW-1185">Reference proteome</keyword>
<evidence type="ECO:0000256" key="6">
    <source>
        <dbReference type="SAM" id="Phobius"/>
    </source>
</evidence>
<keyword evidence="3 6" id="KW-0812">Transmembrane</keyword>
<dbReference type="PANTHER" id="PTHR23523:SF2">
    <property type="entry name" value="2-NITROIMIDAZOLE TRANSPORTER"/>
    <property type="match status" value="1"/>
</dbReference>
<feature type="transmembrane region" description="Helical" evidence="6">
    <location>
        <begin position="275"/>
        <end position="293"/>
    </location>
</feature>
<feature type="transmembrane region" description="Helical" evidence="6">
    <location>
        <begin position="342"/>
        <end position="358"/>
    </location>
</feature>
<protein>
    <submittedName>
        <fullName evidence="8">CynX/NimT family MFS transporter</fullName>
    </submittedName>
</protein>
<dbReference type="Pfam" id="PF07690">
    <property type="entry name" value="MFS_1"/>
    <property type="match status" value="1"/>
</dbReference>
<feature type="transmembrane region" description="Helical" evidence="6">
    <location>
        <begin position="299"/>
        <end position="322"/>
    </location>
</feature>
<evidence type="ECO:0000256" key="2">
    <source>
        <dbReference type="ARBA" id="ARBA00022448"/>
    </source>
</evidence>
<feature type="transmembrane region" description="Helical" evidence="6">
    <location>
        <begin position="364"/>
        <end position="385"/>
    </location>
</feature>
<evidence type="ECO:0000256" key="1">
    <source>
        <dbReference type="ARBA" id="ARBA00004651"/>
    </source>
</evidence>
<evidence type="ECO:0000259" key="7">
    <source>
        <dbReference type="PROSITE" id="PS50850"/>
    </source>
</evidence>
<feature type="domain" description="Major facilitator superfamily (MFS) profile" evidence="7">
    <location>
        <begin position="8"/>
        <end position="396"/>
    </location>
</feature>
<dbReference type="EMBL" id="JBIACK010000003">
    <property type="protein sequence ID" value="MFE8700614.1"/>
    <property type="molecule type" value="Genomic_DNA"/>
</dbReference>
<dbReference type="Proteomes" id="UP001601059">
    <property type="component" value="Unassembled WGS sequence"/>
</dbReference>
<keyword evidence="2" id="KW-0813">Transport</keyword>
<feature type="transmembrane region" description="Helical" evidence="6">
    <location>
        <begin position="133"/>
        <end position="154"/>
    </location>
</feature>
<dbReference type="InterPro" id="IPR052524">
    <property type="entry name" value="MFS_Cyanate_Porter"/>
</dbReference>
<evidence type="ECO:0000313" key="9">
    <source>
        <dbReference type="Proteomes" id="UP001601059"/>
    </source>
</evidence>
<organism evidence="8 9">
    <name type="scientific">Cytobacillus spartinae</name>
    <dbReference type="NCBI Taxonomy" id="3299023"/>
    <lineage>
        <taxon>Bacteria</taxon>
        <taxon>Bacillati</taxon>
        <taxon>Bacillota</taxon>
        <taxon>Bacilli</taxon>
        <taxon>Bacillales</taxon>
        <taxon>Bacillaceae</taxon>
        <taxon>Cytobacillus</taxon>
    </lineage>
</organism>
<dbReference type="InterPro" id="IPR020846">
    <property type="entry name" value="MFS_dom"/>
</dbReference>
<feature type="transmembrane region" description="Helical" evidence="6">
    <location>
        <begin position="209"/>
        <end position="232"/>
    </location>
</feature>
<evidence type="ECO:0000313" key="8">
    <source>
        <dbReference type="EMBL" id="MFE8700614.1"/>
    </source>
</evidence>
<keyword evidence="4 6" id="KW-1133">Transmembrane helix</keyword>
<evidence type="ECO:0000256" key="5">
    <source>
        <dbReference type="ARBA" id="ARBA00023136"/>
    </source>
</evidence>
<dbReference type="RefSeq" id="WP_389359974.1">
    <property type="nucleotide sequence ID" value="NZ_JBIACK010000003.1"/>
</dbReference>
<reference evidence="8 9" key="1">
    <citation type="submission" date="2024-08" db="EMBL/GenBank/DDBJ databases">
        <title>Two novel Cytobacillus novel species.</title>
        <authorList>
            <person name="Liu G."/>
        </authorList>
    </citation>
    <scope>NUCLEOTIDE SEQUENCE [LARGE SCALE GENOMIC DNA]</scope>
    <source>
        <strain evidence="8 9">FJAT-54145</strain>
    </source>
</reference>
<keyword evidence="5 6" id="KW-0472">Membrane</keyword>
<evidence type="ECO:0000256" key="4">
    <source>
        <dbReference type="ARBA" id="ARBA00022989"/>
    </source>
</evidence>
<name>A0ABW6KA56_9BACI</name>
<comment type="subcellular location">
    <subcellularLocation>
        <location evidence="1">Cell membrane</location>
        <topology evidence="1">Multi-pass membrane protein</topology>
    </subcellularLocation>
</comment>
<feature type="transmembrane region" description="Helical" evidence="6">
    <location>
        <begin position="76"/>
        <end position="93"/>
    </location>
</feature>
<dbReference type="SUPFAM" id="SSF103473">
    <property type="entry name" value="MFS general substrate transporter"/>
    <property type="match status" value="1"/>
</dbReference>
<accession>A0ABW6KA56</accession>
<proteinExistence type="predicted"/>
<feature type="transmembrane region" description="Helical" evidence="6">
    <location>
        <begin position="44"/>
        <end position="64"/>
    </location>
</feature>
<gene>
    <name evidence="8" type="ORF">ACFYKX_08320</name>
</gene>
<feature type="transmembrane region" description="Helical" evidence="6">
    <location>
        <begin position="244"/>
        <end position="263"/>
    </location>
</feature>